<dbReference type="Pfam" id="PF00271">
    <property type="entry name" value="Helicase_C"/>
    <property type="match status" value="1"/>
</dbReference>
<dbReference type="InterPro" id="IPR002464">
    <property type="entry name" value="DNA/RNA_helicase_DEAH_CS"/>
</dbReference>
<dbReference type="SMART" id="SM00487">
    <property type="entry name" value="DEXDc"/>
    <property type="match status" value="1"/>
</dbReference>
<evidence type="ECO:0000313" key="16">
    <source>
        <dbReference type="Proteomes" id="UP001258994"/>
    </source>
</evidence>
<dbReference type="EMBL" id="CP134145">
    <property type="protein sequence ID" value="WNC70883.1"/>
    <property type="molecule type" value="Genomic_DNA"/>
</dbReference>
<evidence type="ECO:0000256" key="10">
    <source>
        <dbReference type="ARBA" id="ARBA00034808"/>
    </source>
</evidence>
<keyword evidence="7" id="KW-0238">DNA-binding</keyword>
<comment type="similarity">
    <text evidence="1">Belongs to the helicase family. RecQ subfamily.</text>
</comment>
<keyword evidence="3" id="KW-0547">Nucleotide-binding</keyword>
<evidence type="ECO:0000256" key="6">
    <source>
        <dbReference type="ARBA" id="ARBA00022840"/>
    </source>
</evidence>
<dbReference type="InterPro" id="IPR014001">
    <property type="entry name" value="Helicase_ATP-bd"/>
</dbReference>
<evidence type="ECO:0000256" key="2">
    <source>
        <dbReference type="ARBA" id="ARBA00022723"/>
    </source>
</evidence>
<keyword evidence="5 15" id="KW-0347">Helicase</keyword>
<gene>
    <name evidence="15" type="ORF">RGQ13_12150</name>
</gene>
<evidence type="ECO:0000256" key="12">
    <source>
        <dbReference type="ARBA" id="ARBA00044550"/>
    </source>
</evidence>
<keyword evidence="8" id="KW-0413">Isomerase</keyword>
<feature type="domain" description="Helicase ATP-binding" evidence="13">
    <location>
        <begin position="40"/>
        <end position="208"/>
    </location>
</feature>
<evidence type="ECO:0000313" key="15">
    <source>
        <dbReference type="EMBL" id="WNC70883.1"/>
    </source>
</evidence>
<reference evidence="16" key="1">
    <citation type="submission" date="2023-09" db="EMBL/GenBank/DDBJ databases">
        <authorList>
            <person name="Li S."/>
            <person name="Li X."/>
            <person name="Zhang C."/>
            <person name="Zhao Z."/>
        </authorList>
    </citation>
    <scope>NUCLEOTIDE SEQUENCE [LARGE SCALE GENOMIC DNA]</scope>
    <source>
        <strain evidence="16">SQ149</strain>
    </source>
</reference>
<dbReference type="InterPro" id="IPR032284">
    <property type="entry name" value="RecQ_Zn-bd"/>
</dbReference>
<sequence>MQNSSSDSNLKSNTDVQSSTQILQQHFGFSHFRDGQQQVVDTILNGQSSAAIFPTGSGKSLCYQLPALVLPHLTLVISPLLALMQDQLEFLASKGISAASIDSMQSKEQSQQVMAGVKSGHIKILMISVERLNNERFRQFLAHIPISLLVVDEAHCISEWGHNFRPDYLKLPKYKEQFNIAQTLLLTATATEKVVSDMGEKFAIEHNNIVLTGFYRANLNLHVQGIKQTEKDNYLAQWLNDKTQSSGIVYVTLQQTAEQVASSLSAKGVAATAYHAGMDSELRQNIQQNFMNGNIKLIVATIAFGMGIDKSDIRFVVHYDLPKSIENYAQEIGRAGRDGSPSECLVLANYDNLNILENFVYADTPEASAISYVINEIIEQAKQHNFQWEVVLNSLSSQSNIRLLSLKTLLVYLELAGLIKPAYSYFAEYKFKLKCSESELINKFDGERQTFIQAILDSSDKAKIWYALNFERMAVQYPSDRSRVITAIEYFDEKNLLELQSKQMTEVYQVNSNPMDLALLNNDMYSRFEQKELSEIKRIEHLLAFFASNSCLSLQLAHYFSDHRLQQPCGHCSVCLGSVALMPPVPQLKPLNEFSFNSIAKDIIEKLGEKSSATLISRFLCGLTTPIFTKLRVRKLNGFAMFENYRFNDIRSWVEKNISTN</sequence>
<evidence type="ECO:0000256" key="9">
    <source>
        <dbReference type="ARBA" id="ARBA00034617"/>
    </source>
</evidence>
<dbReference type="CDD" id="cd18018">
    <property type="entry name" value="DEXHc_RecQ4-like"/>
    <property type="match status" value="1"/>
</dbReference>
<dbReference type="InterPro" id="IPR001650">
    <property type="entry name" value="Helicase_C-like"/>
</dbReference>
<dbReference type="PROSITE" id="PS51194">
    <property type="entry name" value="HELICASE_CTER"/>
    <property type="match status" value="1"/>
</dbReference>
<dbReference type="RefSeq" id="WP_348390018.1">
    <property type="nucleotide sequence ID" value="NZ_CP134145.1"/>
</dbReference>
<protein>
    <recommendedName>
        <fullName evidence="11">ATP-dependent DNA helicase RecQ</fullName>
        <ecNumber evidence="10">5.6.2.4</ecNumber>
    </recommendedName>
    <alternativeName>
        <fullName evidence="12">DNA 3'-5' helicase RecQ</fullName>
    </alternativeName>
</protein>
<evidence type="ECO:0000256" key="1">
    <source>
        <dbReference type="ARBA" id="ARBA00005446"/>
    </source>
</evidence>
<dbReference type="InterPro" id="IPR027417">
    <property type="entry name" value="P-loop_NTPase"/>
</dbReference>
<comment type="catalytic activity">
    <reaction evidence="9">
        <text>Couples ATP hydrolysis with the unwinding of duplex DNA by translocating in the 3'-5' direction.</text>
        <dbReference type="EC" id="5.6.2.4"/>
    </reaction>
</comment>
<proteinExistence type="inferred from homology"/>
<dbReference type="EC" id="5.6.2.4" evidence="10"/>
<name>A0ABY9TPX2_9GAMM</name>
<evidence type="ECO:0000256" key="5">
    <source>
        <dbReference type="ARBA" id="ARBA00022806"/>
    </source>
</evidence>
<dbReference type="InterPro" id="IPR011545">
    <property type="entry name" value="DEAD/DEAH_box_helicase_dom"/>
</dbReference>
<keyword evidence="4" id="KW-0378">Hydrolase</keyword>
<dbReference type="Pfam" id="PF00270">
    <property type="entry name" value="DEAD"/>
    <property type="match status" value="1"/>
</dbReference>
<organism evidence="15 16">
    <name type="scientific">Thalassotalea psychrophila</name>
    <dbReference type="NCBI Taxonomy" id="3065647"/>
    <lineage>
        <taxon>Bacteria</taxon>
        <taxon>Pseudomonadati</taxon>
        <taxon>Pseudomonadota</taxon>
        <taxon>Gammaproteobacteria</taxon>
        <taxon>Alteromonadales</taxon>
        <taxon>Colwelliaceae</taxon>
        <taxon>Thalassotalea</taxon>
    </lineage>
</organism>
<dbReference type="PROSITE" id="PS00690">
    <property type="entry name" value="DEAH_ATP_HELICASE"/>
    <property type="match status" value="1"/>
</dbReference>
<evidence type="ECO:0000256" key="7">
    <source>
        <dbReference type="ARBA" id="ARBA00023125"/>
    </source>
</evidence>
<feature type="domain" description="Helicase C-terminal" evidence="14">
    <location>
        <begin position="234"/>
        <end position="378"/>
    </location>
</feature>
<dbReference type="GO" id="GO:0004386">
    <property type="term" value="F:helicase activity"/>
    <property type="evidence" value="ECO:0007669"/>
    <property type="project" value="UniProtKB-KW"/>
</dbReference>
<dbReference type="InterPro" id="IPR004589">
    <property type="entry name" value="DNA_helicase_ATP-dep_RecQ"/>
</dbReference>
<keyword evidence="6" id="KW-0067">ATP-binding</keyword>
<dbReference type="Pfam" id="PF16124">
    <property type="entry name" value="RecQ_Zn_bind"/>
    <property type="match status" value="1"/>
</dbReference>
<dbReference type="InterPro" id="IPR036388">
    <property type="entry name" value="WH-like_DNA-bd_sf"/>
</dbReference>
<evidence type="ECO:0000256" key="3">
    <source>
        <dbReference type="ARBA" id="ARBA00022741"/>
    </source>
</evidence>
<dbReference type="PANTHER" id="PTHR13710">
    <property type="entry name" value="DNA HELICASE RECQ FAMILY MEMBER"/>
    <property type="match status" value="1"/>
</dbReference>
<dbReference type="Proteomes" id="UP001258994">
    <property type="component" value="Chromosome"/>
</dbReference>
<dbReference type="PROSITE" id="PS51192">
    <property type="entry name" value="HELICASE_ATP_BIND_1"/>
    <property type="match status" value="1"/>
</dbReference>
<dbReference type="NCBIfam" id="TIGR00614">
    <property type="entry name" value="recQ_fam"/>
    <property type="match status" value="1"/>
</dbReference>
<evidence type="ECO:0000256" key="11">
    <source>
        <dbReference type="ARBA" id="ARBA00044535"/>
    </source>
</evidence>
<keyword evidence="16" id="KW-1185">Reference proteome</keyword>
<dbReference type="Gene3D" id="1.10.10.10">
    <property type="entry name" value="Winged helix-like DNA-binding domain superfamily/Winged helix DNA-binding domain"/>
    <property type="match status" value="1"/>
</dbReference>
<accession>A0ABY9TPX2</accession>
<evidence type="ECO:0000256" key="4">
    <source>
        <dbReference type="ARBA" id="ARBA00022801"/>
    </source>
</evidence>
<dbReference type="SUPFAM" id="SSF52540">
    <property type="entry name" value="P-loop containing nucleoside triphosphate hydrolases"/>
    <property type="match status" value="1"/>
</dbReference>
<evidence type="ECO:0000259" key="14">
    <source>
        <dbReference type="PROSITE" id="PS51194"/>
    </source>
</evidence>
<keyword evidence="2" id="KW-0479">Metal-binding</keyword>
<evidence type="ECO:0000259" key="13">
    <source>
        <dbReference type="PROSITE" id="PS51192"/>
    </source>
</evidence>
<dbReference type="PANTHER" id="PTHR13710:SF105">
    <property type="entry name" value="ATP-DEPENDENT DNA HELICASE Q1"/>
    <property type="match status" value="1"/>
</dbReference>
<dbReference type="Gene3D" id="3.40.50.300">
    <property type="entry name" value="P-loop containing nucleotide triphosphate hydrolases"/>
    <property type="match status" value="2"/>
</dbReference>
<dbReference type="SMART" id="SM00490">
    <property type="entry name" value="HELICc"/>
    <property type="match status" value="1"/>
</dbReference>
<evidence type="ECO:0000256" key="8">
    <source>
        <dbReference type="ARBA" id="ARBA00023235"/>
    </source>
</evidence>